<keyword evidence="2" id="KW-1185">Reference proteome</keyword>
<sequence length="87" mass="10202">MSYGFSYYTPFPTDATWVPSWGNSYLATNNTPISPEWFTLPTNYTTWTLGQWSNFPTVTNPLYLKNKRMVLIILIFFSKSKFKKIKT</sequence>
<evidence type="ECO:0000313" key="2">
    <source>
        <dbReference type="Proteomes" id="UP000663879"/>
    </source>
</evidence>
<name>A0A813M4N5_9BILA</name>
<proteinExistence type="predicted"/>
<evidence type="ECO:0000313" key="1">
    <source>
        <dbReference type="EMBL" id="CAF0708315.1"/>
    </source>
</evidence>
<gene>
    <name evidence="1" type="ORF">OXX778_LOCUS592</name>
</gene>
<dbReference type="EMBL" id="CAJNOC010000031">
    <property type="protein sequence ID" value="CAF0708315.1"/>
    <property type="molecule type" value="Genomic_DNA"/>
</dbReference>
<dbReference type="Proteomes" id="UP000663879">
    <property type="component" value="Unassembled WGS sequence"/>
</dbReference>
<organism evidence="1 2">
    <name type="scientific">Brachionus calyciflorus</name>
    <dbReference type="NCBI Taxonomy" id="104777"/>
    <lineage>
        <taxon>Eukaryota</taxon>
        <taxon>Metazoa</taxon>
        <taxon>Spiralia</taxon>
        <taxon>Gnathifera</taxon>
        <taxon>Rotifera</taxon>
        <taxon>Eurotatoria</taxon>
        <taxon>Monogononta</taxon>
        <taxon>Pseudotrocha</taxon>
        <taxon>Ploima</taxon>
        <taxon>Brachionidae</taxon>
        <taxon>Brachionus</taxon>
    </lineage>
</organism>
<comment type="caution">
    <text evidence="1">The sequence shown here is derived from an EMBL/GenBank/DDBJ whole genome shotgun (WGS) entry which is preliminary data.</text>
</comment>
<protein>
    <submittedName>
        <fullName evidence="1">Uncharacterized protein</fullName>
    </submittedName>
</protein>
<reference evidence="1" key="1">
    <citation type="submission" date="2021-02" db="EMBL/GenBank/DDBJ databases">
        <authorList>
            <person name="Nowell W R."/>
        </authorList>
    </citation>
    <scope>NUCLEOTIDE SEQUENCE</scope>
    <source>
        <strain evidence="1">Ploen Becks lab</strain>
    </source>
</reference>
<dbReference type="AlphaFoldDB" id="A0A813M4N5"/>
<accession>A0A813M4N5</accession>